<dbReference type="SUPFAM" id="SSF51735">
    <property type="entry name" value="NAD(P)-binding Rossmann-fold domains"/>
    <property type="match status" value="1"/>
</dbReference>
<name>A0A069RK30_PEPLI</name>
<dbReference type="GO" id="GO:0051287">
    <property type="term" value="F:NAD binding"/>
    <property type="evidence" value="ECO:0007669"/>
    <property type="project" value="InterPro"/>
</dbReference>
<evidence type="ECO:0000256" key="1">
    <source>
        <dbReference type="ARBA" id="ARBA00023002"/>
    </source>
</evidence>
<dbReference type="PANTHER" id="PTHR38015:SF1">
    <property type="entry name" value="OPINE DEHYDROGENASE DOMAIN-CONTAINING PROTEIN"/>
    <property type="match status" value="1"/>
</dbReference>
<dbReference type="SUPFAM" id="SSF48179">
    <property type="entry name" value="6-phosphogluconate dehydrogenase C-terminal domain-like"/>
    <property type="match status" value="1"/>
</dbReference>
<dbReference type="STRING" id="1121324.CLIT_14c00380"/>
<dbReference type="eggNOG" id="COG0240">
    <property type="taxonomic scope" value="Bacteria"/>
</dbReference>
<dbReference type="GO" id="GO:0016616">
    <property type="term" value="F:oxidoreductase activity, acting on the CH-OH group of donors, NAD or NADP as acceptor"/>
    <property type="evidence" value="ECO:0007669"/>
    <property type="project" value="InterPro"/>
</dbReference>
<dbReference type="InterPro" id="IPR003421">
    <property type="entry name" value="Opine_DH"/>
</dbReference>
<comment type="caution">
    <text evidence="4">The sequence shown here is derived from an EMBL/GenBank/DDBJ whole genome shotgun (WGS) entry which is preliminary data.</text>
</comment>
<feature type="domain" description="Glycerol-3-phosphate dehydrogenase NAD-dependent N-terminal" evidence="2">
    <location>
        <begin position="8"/>
        <end position="105"/>
    </location>
</feature>
<dbReference type="Pfam" id="PF01210">
    <property type="entry name" value="NAD_Gly3P_dh_N"/>
    <property type="match status" value="1"/>
</dbReference>
<reference evidence="4 5" key="1">
    <citation type="submission" date="2014-03" db="EMBL/GenBank/DDBJ databases">
        <title>Genome sequence of Clostridium litorale W6, DSM 5388.</title>
        <authorList>
            <person name="Poehlein A."/>
            <person name="Jagirdar A."/>
            <person name="Khonsari B."/>
            <person name="Chibani C.M."/>
            <person name="Gutierrez Gutierrez D.A."/>
            <person name="Davydova E."/>
            <person name="Alghaithi H.S."/>
            <person name="Nair K.P."/>
            <person name="Dhamotharan K."/>
            <person name="Chandran L."/>
            <person name="G W."/>
            <person name="Daniel R."/>
        </authorList>
    </citation>
    <scope>NUCLEOTIDE SEQUENCE [LARGE SCALE GENOMIC DNA]</scope>
    <source>
        <strain evidence="4 5">W6</strain>
    </source>
</reference>
<sequence length="364" mass="39253">MNKEVKWAIIGGGNGGQAMAGHVALKGFDVKIYDVSEETCSIISDKGGINVSGAVEGFGKVDLASTDMSKVLEGADIAVVVLPSLYHASIARKCAPFLKDGQVVVLHPGASCGALEFKRVLEEEGCKADVAVAEANTLLYACRAASPGNAHIFGSKNFVTVAALPATENKKVLGLLNSAFPEFIEAKNVIQTSLENLNAIMHPAPSILNVARIESGIDWQYYYDGFTPSIGEFVEGIDKERIEIGKVYGLDLMPITDWYRKTYDAKGDTLSELVQTTKAYDGIKGQKTLKTRYLLEDVPNSLKAIASLGKKAGVSVEKMDLVVRLCEVMLEGDISTEGRTVENLGIDKLSTEEMINYVETGIYR</sequence>
<dbReference type="OrthoDB" id="1073746at2"/>
<proteinExistence type="predicted"/>
<dbReference type="GO" id="GO:0047129">
    <property type="term" value="F:opine dehydrogenase activity"/>
    <property type="evidence" value="ECO:0007669"/>
    <property type="project" value="UniProtKB-EC"/>
</dbReference>
<accession>A0A069RK30</accession>
<organism evidence="4 5">
    <name type="scientific">Peptoclostridium litorale DSM 5388</name>
    <dbReference type="NCBI Taxonomy" id="1121324"/>
    <lineage>
        <taxon>Bacteria</taxon>
        <taxon>Bacillati</taxon>
        <taxon>Bacillota</taxon>
        <taxon>Clostridia</taxon>
        <taxon>Peptostreptococcales</taxon>
        <taxon>Peptoclostridiaceae</taxon>
        <taxon>Peptoclostridium</taxon>
    </lineage>
</organism>
<dbReference type="InterPro" id="IPR011128">
    <property type="entry name" value="G3P_DH_NAD-dep_N"/>
</dbReference>
<gene>
    <name evidence="4" type="primary">odh1</name>
    <name evidence="4" type="ORF">CLIT_14c00380</name>
</gene>
<protein>
    <submittedName>
        <fullName evidence="4">Opine dehydrogenase Odh</fullName>
        <ecNumber evidence="4">1.5.1.28</ecNumber>
    </submittedName>
</protein>
<dbReference type="PANTHER" id="PTHR38015">
    <property type="entry name" value="BLR6086 PROTEIN"/>
    <property type="match status" value="1"/>
</dbReference>
<keyword evidence="5" id="KW-1185">Reference proteome</keyword>
<dbReference type="RefSeq" id="WP_038266414.1">
    <property type="nucleotide sequence ID" value="NZ_FSRH01000016.1"/>
</dbReference>
<evidence type="ECO:0000313" key="4">
    <source>
        <dbReference type="EMBL" id="KDR94577.1"/>
    </source>
</evidence>
<feature type="domain" description="Opine dehydrogenase" evidence="3">
    <location>
        <begin position="186"/>
        <end position="329"/>
    </location>
</feature>
<dbReference type="InterPro" id="IPR051729">
    <property type="entry name" value="Opine/Lysopine_DH"/>
</dbReference>
<keyword evidence="1 4" id="KW-0560">Oxidoreductase</keyword>
<evidence type="ECO:0000259" key="3">
    <source>
        <dbReference type="Pfam" id="PF02317"/>
    </source>
</evidence>
<dbReference type="AlphaFoldDB" id="A0A069RK30"/>
<dbReference type="GO" id="GO:0046168">
    <property type="term" value="P:glycerol-3-phosphate catabolic process"/>
    <property type="evidence" value="ECO:0007669"/>
    <property type="project" value="InterPro"/>
</dbReference>
<dbReference type="InterPro" id="IPR013328">
    <property type="entry name" value="6PGD_dom2"/>
</dbReference>
<dbReference type="Gene3D" id="1.10.1040.10">
    <property type="entry name" value="N-(1-d-carboxylethyl)-l-norvaline Dehydrogenase, domain 2"/>
    <property type="match status" value="1"/>
</dbReference>
<dbReference type="Gene3D" id="3.40.50.720">
    <property type="entry name" value="NAD(P)-binding Rossmann-like Domain"/>
    <property type="match status" value="1"/>
</dbReference>
<dbReference type="InterPro" id="IPR036291">
    <property type="entry name" value="NAD(P)-bd_dom_sf"/>
</dbReference>
<evidence type="ECO:0000259" key="2">
    <source>
        <dbReference type="Pfam" id="PF01210"/>
    </source>
</evidence>
<dbReference type="InterPro" id="IPR008927">
    <property type="entry name" value="6-PGluconate_DH-like_C_sf"/>
</dbReference>
<evidence type="ECO:0000313" key="5">
    <source>
        <dbReference type="Proteomes" id="UP000027946"/>
    </source>
</evidence>
<dbReference type="Pfam" id="PF02317">
    <property type="entry name" value="Octopine_DH"/>
    <property type="match status" value="1"/>
</dbReference>
<dbReference type="EMBL" id="JJMM01000014">
    <property type="protein sequence ID" value="KDR94577.1"/>
    <property type="molecule type" value="Genomic_DNA"/>
</dbReference>
<dbReference type="EC" id="1.5.1.28" evidence="4"/>
<dbReference type="Proteomes" id="UP000027946">
    <property type="component" value="Unassembled WGS sequence"/>
</dbReference>